<evidence type="ECO:0000256" key="1">
    <source>
        <dbReference type="ARBA" id="ARBA00005820"/>
    </source>
</evidence>
<evidence type="ECO:0000313" key="6">
    <source>
        <dbReference type="EMBL" id="QUX25348.1"/>
    </source>
</evidence>
<feature type="compositionally biased region" description="Low complexity" evidence="4">
    <location>
        <begin position="1065"/>
        <end position="1082"/>
    </location>
</feature>
<dbReference type="RefSeq" id="WP_220560887.1">
    <property type="nucleotide sequence ID" value="NZ_CP074133.1"/>
</dbReference>
<sequence length="1091" mass="115443">MRFGVLGPLAVWDERGEPVRVPELKVRLLLAALLIEPGRVVPADRLVDDLWGADLPADPTASLQTRASQLRRVLDAAEPGGRALLVSRRPGYLLEAAPGRLDARDFEDLLGRARDTADPAARVGLLGDALALWRGPALADLADHDFVRAAVLRWEERRLTALEDQARARLDLGEHAAVADGLGDLVEEHPLRERLRAAHMLALYRSGRQTLALESYRRLRDLLADEMGLDPGPELTALHQAVLAQDPGLDAPAAPAAAPGTHTVPGIPAPPAPGGDAPRLPPPPDPPVPLTPLVGREDDLARVLALLERARAVTLTGPGGVGKTRLALAAAAQAAPGGVHPVDLAGACPGEDADSAEAAVVEALSAALGVRDDSSGTSPFTAPPGTRTTRLADALRTRDALLLLDNAEHVAAALAPVLSALLAAAPGLRALVTSQVPLGIAAEHLHAVEPLPEADAVRLFADRAAASAPGFAVTDDNADAVTSIVRRLDGVPLALELAATRVRALGVHELADRVDDRFALLTDGYRDAPDRHRTLRAALDWSWELLTGPERAVLRRLAVHADGASLASAEEVVSGDGVPRAEVPDLLARLVDRSLVTASREARPRYRLLESVALYGTERLREAGEEERVRRRHLDHHLALAERADPLLRTGAQRRWLNALDAEGADLRRALETARTEGDADAALRLSVSLAWYRVMRGRLAEGVRALDTALHLPGAPDHPLHRTALLWRAALGHGLGRDAGPVPEPVGEPAAGEARARWFLAHVRTGFGGGDEAGLEDLHAFFVRTGDRWGEAAAAATLARRAFGRSDLDAVLRRGDRARALFTDLGDRWGQALASFLLASRAEPAGDLDAAERHHREALGTAEDLGLWTEVGERLTSLGRIALLRRDLTRSAELHERARRVAAEQGHVVGEESAVLGLGLVARRRGDLAAARTHLEAWLDWHLESGSDFGAALILAELGFAAELDGDAAGAEDLHLRGLAAARRTGDPRALALALEGLAGARSLAGRAGHAARLLGAADALRRSVGVPLPEAERDDVARIEDRIRRALGTEGLARETARGAVEGAEALLAGPSGPSGPVAPADREALSGP</sequence>
<dbReference type="Gene3D" id="1.10.10.10">
    <property type="entry name" value="Winged helix-like DNA-binding domain superfamily/Winged helix DNA-binding domain"/>
    <property type="match status" value="1"/>
</dbReference>
<feature type="region of interest" description="Disordered" evidence="4">
    <location>
        <begin position="249"/>
        <end position="286"/>
    </location>
</feature>
<accession>A0ABX8BX21</accession>
<keyword evidence="7" id="KW-1185">Reference proteome</keyword>
<dbReference type="PRINTS" id="PR00364">
    <property type="entry name" value="DISEASERSIST"/>
</dbReference>
<dbReference type="PROSITE" id="PS51755">
    <property type="entry name" value="OMPR_PHOB"/>
    <property type="match status" value="1"/>
</dbReference>
<feature type="DNA-binding region" description="OmpR/PhoB-type" evidence="3">
    <location>
        <begin position="1"/>
        <end position="96"/>
    </location>
</feature>
<dbReference type="InterPro" id="IPR011990">
    <property type="entry name" value="TPR-like_helical_dom_sf"/>
</dbReference>
<dbReference type="Pfam" id="PF00486">
    <property type="entry name" value="Trans_reg_C"/>
    <property type="match status" value="1"/>
</dbReference>
<dbReference type="Gene3D" id="1.25.40.10">
    <property type="entry name" value="Tetratricopeptide repeat domain"/>
    <property type="match status" value="2"/>
</dbReference>
<gene>
    <name evidence="6" type="ORF">KGD84_14490</name>
</gene>
<dbReference type="InterPro" id="IPR001867">
    <property type="entry name" value="OmpR/PhoB-type_DNA-bd"/>
</dbReference>
<evidence type="ECO:0000313" key="7">
    <source>
        <dbReference type="Proteomes" id="UP000676079"/>
    </source>
</evidence>
<dbReference type="PANTHER" id="PTHR47691:SF3">
    <property type="entry name" value="HTH-TYPE TRANSCRIPTIONAL REGULATOR RV0890C-RELATED"/>
    <property type="match status" value="1"/>
</dbReference>
<proteinExistence type="inferred from homology"/>
<dbReference type="SUPFAM" id="SSF48452">
    <property type="entry name" value="TPR-like"/>
    <property type="match status" value="2"/>
</dbReference>
<dbReference type="Gene3D" id="3.40.50.300">
    <property type="entry name" value="P-loop containing nucleotide triphosphate hydrolases"/>
    <property type="match status" value="1"/>
</dbReference>
<dbReference type="SMART" id="SM01043">
    <property type="entry name" value="BTAD"/>
    <property type="match status" value="1"/>
</dbReference>
<evidence type="ECO:0000256" key="4">
    <source>
        <dbReference type="SAM" id="MobiDB-lite"/>
    </source>
</evidence>
<feature type="compositionally biased region" description="Pro residues" evidence="4">
    <location>
        <begin position="267"/>
        <end position="286"/>
    </location>
</feature>
<dbReference type="Proteomes" id="UP000676079">
    <property type="component" value="Chromosome"/>
</dbReference>
<evidence type="ECO:0000259" key="5">
    <source>
        <dbReference type="PROSITE" id="PS51755"/>
    </source>
</evidence>
<dbReference type="Pfam" id="PF03704">
    <property type="entry name" value="BTAD"/>
    <property type="match status" value="1"/>
</dbReference>
<dbReference type="InterPro" id="IPR016032">
    <property type="entry name" value="Sig_transdc_resp-reg_C-effctor"/>
</dbReference>
<reference evidence="6 7" key="1">
    <citation type="submission" date="2021-05" db="EMBL/GenBank/DDBJ databases">
        <title>Direct Submission.</title>
        <authorList>
            <person name="Li K."/>
            <person name="Gao J."/>
        </authorList>
    </citation>
    <scope>NUCLEOTIDE SEQUENCE [LARGE SCALE GENOMIC DNA]</scope>
    <source>
        <strain evidence="6 7">Mg02</strain>
    </source>
</reference>
<dbReference type="SMART" id="SM00862">
    <property type="entry name" value="Trans_reg_C"/>
    <property type="match status" value="1"/>
</dbReference>
<dbReference type="SUPFAM" id="SSF46894">
    <property type="entry name" value="C-terminal effector domain of the bipartite response regulators"/>
    <property type="match status" value="1"/>
</dbReference>
<keyword evidence="2 3" id="KW-0238">DNA-binding</keyword>
<name>A0ABX8BX21_9ACTN</name>
<protein>
    <submittedName>
        <fullName evidence="6">Winged helix-turn-helix domain-containing protein</fullName>
    </submittedName>
</protein>
<dbReference type="SUPFAM" id="SSF52540">
    <property type="entry name" value="P-loop containing nucleoside triphosphate hydrolases"/>
    <property type="match status" value="1"/>
</dbReference>
<dbReference type="InterPro" id="IPR036388">
    <property type="entry name" value="WH-like_DNA-bd_sf"/>
</dbReference>
<evidence type="ECO:0000256" key="2">
    <source>
        <dbReference type="ARBA" id="ARBA00023125"/>
    </source>
</evidence>
<feature type="domain" description="OmpR/PhoB-type" evidence="5">
    <location>
        <begin position="1"/>
        <end position="96"/>
    </location>
</feature>
<dbReference type="InterPro" id="IPR005158">
    <property type="entry name" value="BTAD"/>
</dbReference>
<dbReference type="InterPro" id="IPR027417">
    <property type="entry name" value="P-loop_NTPase"/>
</dbReference>
<comment type="similarity">
    <text evidence="1">Belongs to the AfsR/DnrI/RedD regulatory family.</text>
</comment>
<feature type="region of interest" description="Disordered" evidence="4">
    <location>
        <begin position="1065"/>
        <end position="1091"/>
    </location>
</feature>
<dbReference type="EMBL" id="CP074133">
    <property type="protein sequence ID" value="QUX25348.1"/>
    <property type="molecule type" value="Genomic_DNA"/>
</dbReference>
<evidence type="ECO:0000256" key="3">
    <source>
        <dbReference type="PROSITE-ProRule" id="PRU01091"/>
    </source>
</evidence>
<organism evidence="6 7">
    <name type="scientific">Nocardiopsis changdeensis</name>
    <dbReference type="NCBI Taxonomy" id="2831969"/>
    <lineage>
        <taxon>Bacteria</taxon>
        <taxon>Bacillati</taxon>
        <taxon>Actinomycetota</taxon>
        <taxon>Actinomycetes</taxon>
        <taxon>Streptosporangiales</taxon>
        <taxon>Nocardiopsidaceae</taxon>
        <taxon>Nocardiopsis</taxon>
    </lineage>
</organism>
<dbReference type="CDD" id="cd15831">
    <property type="entry name" value="BTAD"/>
    <property type="match status" value="1"/>
</dbReference>
<dbReference type="PANTHER" id="PTHR47691">
    <property type="entry name" value="REGULATOR-RELATED"/>
    <property type="match status" value="1"/>
</dbReference>